<gene>
    <name evidence="4" type="ORF">SAMN04244570_1466</name>
</gene>
<dbReference type="GO" id="GO:0016829">
    <property type="term" value="F:lyase activity"/>
    <property type="evidence" value="ECO:0007669"/>
    <property type="project" value="UniProtKB-KW"/>
</dbReference>
<keyword evidence="5" id="KW-1185">Reference proteome</keyword>
<protein>
    <submittedName>
        <fullName evidence="4">Predicted aconitase subunit 1</fullName>
    </submittedName>
</protein>
<dbReference type="InterPro" id="IPR007506">
    <property type="entry name" value="PMDh-L-like_dom"/>
</dbReference>
<accession>A0A1T4Y0C0</accession>
<name>A0A1T4Y0C0_9BACL</name>
<proteinExistence type="predicted"/>
<evidence type="ECO:0000313" key="5">
    <source>
        <dbReference type="Proteomes" id="UP000190042"/>
    </source>
</evidence>
<dbReference type="AlphaFoldDB" id="A0A1T4Y0C0"/>
<evidence type="ECO:0000313" key="4">
    <source>
        <dbReference type="EMBL" id="SKA94741.1"/>
    </source>
</evidence>
<reference evidence="5" key="1">
    <citation type="submission" date="2017-02" db="EMBL/GenBank/DDBJ databases">
        <authorList>
            <person name="Varghese N."/>
            <person name="Submissions S."/>
        </authorList>
    </citation>
    <scope>NUCLEOTIDE SEQUENCE [LARGE SCALE GENOMIC DNA]</scope>
    <source>
        <strain evidence="5">DSM 23966</strain>
    </source>
</reference>
<evidence type="ECO:0000259" key="3">
    <source>
        <dbReference type="Pfam" id="PF04412"/>
    </source>
</evidence>
<evidence type="ECO:0000256" key="1">
    <source>
        <dbReference type="ARBA" id="ARBA00023004"/>
    </source>
</evidence>
<dbReference type="Pfam" id="PF04412">
    <property type="entry name" value="AcnX"/>
    <property type="match status" value="1"/>
</dbReference>
<keyword evidence="1" id="KW-0408">Iron</keyword>
<organism evidence="4 5">
    <name type="scientific">Sporosarcina newyorkensis</name>
    <dbReference type="NCBI Taxonomy" id="759851"/>
    <lineage>
        <taxon>Bacteria</taxon>
        <taxon>Bacillati</taxon>
        <taxon>Bacillota</taxon>
        <taxon>Bacilli</taxon>
        <taxon>Bacillales</taxon>
        <taxon>Caryophanaceae</taxon>
        <taxon>Sporosarcina</taxon>
    </lineage>
</organism>
<dbReference type="EMBL" id="FUYJ01000002">
    <property type="protein sequence ID" value="SKA94741.1"/>
    <property type="molecule type" value="Genomic_DNA"/>
</dbReference>
<dbReference type="PANTHER" id="PTHR36577:SF3">
    <property type="entry name" value="DUF521 DOMAIN PROTEIN (AFU_ORTHOLOGUE AFUA_6G00490)"/>
    <property type="match status" value="1"/>
</dbReference>
<evidence type="ECO:0000256" key="2">
    <source>
        <dbReference type="ARBA" id="ARBA00023239"/>
    </source>
</evidence>
<dbReference type="Proteomes" id="UP000190042">
    <property type="component" value="Unassembled WGS sequence"/>
</dbReference>
<feature type="domain" description="Phosphomevalonate dehydratase large subunit-like" evidence="3">
    <location>
        <begin position="1"/>
        <end position="403"/>
    </location>
</feature>
<sequence length="411" mass="44846">MELTEHEQSILQGDFGEAVSKALAYQIQVGEYYGSERLIPIKQAHITADIEVMGNPGLSFLEIENAGAKFAVPTTTNARCVDFNQCTKMGQPEEGVNKERRVMTAVKDMGAMTIDSCINYQVAYQPRLGEHVAWGDTGTVIYANSVFGARTNFESGPSAMAAALTGRVPAYGFHLDENRAANVVVDIDTPIKDVADWGMIGRIIGSKVFDYRGVPVLTNVERFSPTSDDLKHLGASMATWSLGMYHAVGITPEARTLEDATKGRRVTDSFTITTQDLEDAYQSFEYEDSQVSLVVFSGPQLSLLEVEKIAGLLEGKKVHPGTTLILTVTASTLKQAELAGFVDIIQRAGGTFLTGVCFYILDGLSDIRKKNGWKTMVTNSVKLANNVKAHRFVPVVRRTDECIQVAIRGCL</sequence>
<keyword evidence="2" id="KW-0456">Lyase</keyword>
<dbReference type="RefSeq" id="WP_078817117.1">
    <property type="nucleotide sequence ID" value="NZ_FUYJ01000002.1"/>
</dbReference>
<dbReference type="PANTHER" id="PTHR36577">
    <property type="entry name" value="DUF521 DOMAIN PROTEIN (AFU_ORTHOLOGUE AFUA_6G00490)"/>
    <property type="match status" value="1"/>
</dbReference>